<feature type="transmembrane region" description="Helical" evidence="1">
    <location>
        <begin position="116"/>
        <end position="137"/>
    </location>
</feature>
<proteinExistence type="predicted"/>
<keyword evidence="1" id="KW-0472">Membrane</keyword>
<comment type="caution">
    <text evidence="2">The sequence shown here is derived from an EMBL/GenBank/DDBJ whole genome shotgun (WGS) entry which is preliminary data.</text>
</comment>
<gene>
    <name evidence="2" type="ORF">D915_000139</name>
</gene>
<evidence type="ECO:0000313" key="2">
    <source>
        <dbReference type="EMBL" id="THD29006.1"/>
    </source>
</evidence>
<protein>
    <recommendedName>
        <fullName evidence="4">Serpentine receptor class gamma</fullName>
    </recommendedName>
</protein>
<keyword evidence="3" id="KW-1185">Reference proteome</keyword>
<reference evidence="2" key="1">
    <citation type="submission" date="2019-03" db="EMBL/GenBank/DDBJ databases">
        <title>Improved annotation for the trematode Fasciola hepatica.</title>
        <authorList>
            <person name="Choi Y.-J."/>
            <person name="Martin J."/>
            <person name="Mitreva M."/>
        </authorList>
    </citation>
    <scope>NUCLEOTIDE SEQUENCE [LARGE SCALE GENOMIC DNA]</scope>
</reference>
<keyword evidence="1" id="KW-0812">Transmembrane</keyword>
<sequence length="162" mass="18429">MCFPIKVNETIQPFQTSPVVVSIATTFGYCLPSVILCWLQFSTLRTIKSLKRNTAPLRMDENRTSPDSNMFAISVATVIMTMTYFFSRVFTHVVVLTRSFKIDLGVVEGDWERPHFITYGMIYLTEPLALSLSLPGVRMMIVRLFKPIIVPFRLELNAAEAI</sequence>
<dbReference type="Proteomes" id="UP000230066">
    <property type="component" value="Unassembled WGS sequence"/>
</dbReference>
<name>A0A4E0RKR1_FASHE</name>
<evidence type="ECO:0008006" key="4">
    <source>
        <dbReference type="Google" id="ProtNLM"/>
    </source>
</evidence>
<feature type="transmembrane region" description="Helical" evidence="1">
    <location>
        <begin position="71"/>
        <end position="96"/>
    </location>
</feature>
<accession>A0A4E0RKR1</accession>
<dbReference type="EMBL" id="JXXN02000024">
    <property type="protein sequence ID" value="THD29006.1"/>
    <property type="molecule type" value="Genomic_DNA"/>
</dbReference>
<evidence type="ECO:0000256" key="1">
    <source>
        <dbReference type="SAM" id="Phobius"/>
    </source>
</evidence>
<dbReference type="AlphaFoldDB" id="A0A4E0RKR1"/>
<keyword evidence="1" id="KW-1133">Transmembrane helix</keyword>
<feature type="transmembrane region" description="Helical" evidence="1">
    <location>
        <begin position="20"/>
        <end position="41"/>
    </location>
</feature>
<organism evidence="2 3">
    <name type="scientific">Fasciola hepatica</name>
    <name type="common">Liver fluke</name>
    <dbReference type="NCBI Taxonomy" id="6192"/>
    <lineage>
        <taxon>Eukaryota</taxon>
        <taxon>Metazoa</taxon>
        <taxon>Spiralia</taxon>
        <taxon>Lophotrochozoa</taxon>
        <taxon>Platyhelminthes</taxon>
        <taxon>Trematoda</taxon>
        <taxon>Digenea</taxon>
        <taxon>Plagiorchiida</taxon>
        <taxon>Echinostomata</taxon>
        <taxon>Echinostomatoidea</taxon>
        <taxon>Fasciolidae</taxon>
        <taxon>Fasciola</taxon>
    </lineage>
</organism>
<evidence type="ECO:0000313" key="3">
    <source>
        <dbReference type="Proteomes" id="UP000230066"/>
    </source>
</evidence>